<keyword evidence="2" id="KW-1185">Reference proteome</keyword>
<reference evidence="2" key="1">
    <citation type="journal article" date="2019" name="Int. J. Syst. Evol. Microbiol.">
        <title>The Global Catalogue of Microorganisms (GCM) 10K type strain sequencing project: providing services to taxonomists for standard genome sequencing and annotation.</title>
        <authorList>
            <consortium name="The Broad Institute Genomics Platform"/>
            <consortium name="The Broad Institute Genome Sequencing Center for Infectious Disease"/>
            <person name="Wu L."/>
            <person name="Ma J."/>
        </authorList>
    </citation>
    <scope>NUCLEOTIDE SEQUENCE [LARGE SCALE GENOMIC DNA]</scope>
    <source>
        <strain evidence="2">JCM 14546</strain>
    </source>
</reference>
<gene>
    <name evidence="1" type="ORF">GCM10009755_16880</name>
</gene>
<name>A0ABP5EVZ8_9MICO</name>
<sequence>MFDAGDPHVVTAEIAFERPHPEPEHERAVEFSAPEDLPSFVGDLVLTDRQGSDLSAAVSEARFSLPPGDYWYRPVEVAAYMTLQPDRVTAASPPAP</sequence>
<comment type="caution">
    <text evidence="1">The sequence shown here is derived from an EMBL/GenBank/DDBJ whole genome shotgun (WGS) entry which is preliminary data.</text>
</comment>
<dbReference type="EMBL" id="BAAANO010000015">
    <property type="protein sequence ID" value="GAA2007243.1"/>
    <property type="molecule type" value="Genomic_DNA"/>
</dbReference>
<organism evidence="1 2">
    <name type="scientific">Brevibacterium samyangense</name>
    <dbReference type="NCBI Taxonomy" id="366888"/>
    <lineage>
        <taxon>Bacteria</taxon>
        <taxon>Bacillati</taxon>
        <taxon>Actinomycetota</taxon>
        <taxon>Actinomycetes</taxon>
        <taxon>Micrococcales</taxon>
        <taxon>Brevibacteriaceae</taxon>
        <taxon>Brevibacterium</taxon>
    </lineage>
</organism>
<protein>
    <submittedName>
        <fullName evidence="1">Uncharacterized protein</fullName>
    </submittedName>
</protein>
<evidence type="ECO:0000313" key="2">
    <source>
        <dbReference type="Proteomes" id="UP001500755"/>
    </source>
</evidence>
<evidence type="ECO:0000313" key="1">
    <source>
        <dbReference type="EMBL" id="GAA2007243.1"/>
    </source>
</evidence>
<accession>A0ABP5EVZ8</accession>
<dbReference type="Proteomes" id="UP001500755">
    <property type="component" value="Unassembled WGS sequence"/>
</dbReference>
<proteinExistence type="predicted"/>